<sequence>MLRGIKSQHQPARHPLTTLLSSHLASIAMKLLFALLACAVSTLAVFTASETPFSANGTFNYTNCGSSTDLMKIKSIRISPTALEAGKDVTITVQVQVQQDIVDGAYADVQLSIGGYAIPKQTIDLCKEGKSKDATVSCPIPQGDRSLIQTITLPKSIPPTSYNALVKGYSSDHSLLFCINATASFQSNPSAV</sequence>
<comment type="caution">
    <text evidence="1">The sequence shown here is derived from an EMBL/GenBank/DDBJ whole genome shotgun (WGS) entry which is preliminary data.</text>
</comment>
<name>A0ACB8TYT5_9APHY</name>
<proteinExistence type="predicted"/>
<evidence type="ECO:0000313" key="2">
    <source>
        <dbReference type="Proteomes" id="UP001055072"/>
    </source>
</evidence>
<protein>
    <submittedName>
        <fullName evidence="1">ML domain-containing protein</fullName>
    </submittedName>
</protein>
<accession>A0ACB8TYT5</accession>
<dbReference type="EMBL" id="MU274919">
    <property type="protein sequence ID" value="KAI0087165.1"/>
    <property type="molecule type" value="Genomic_DNA"/>
</dbReference>
<dbReference type="Proteomes" id="UP001055072">
    <property type="component" value="Unassembled WGS sequence"/>
</dbReference>
<organism evidence="1 2">
    <name type="scientific">Irpex rosettiformis</name>
    <dbReference type="NCBI Taxonomy" id="378272"/>
    <lineage>
        <taxon>Eukaryota</taxon>
        <taxon>Fungi</taxon>
        <taxon>Dikarya</taxon>
        <taxon>Basidiomycota</taxon>
        <taxon>Agaricomycotina</taxon>
        <taxon>Agaricomycetes</taxon>
        <taxon>Polyporales</taxon>
        <taxon>Irpicaceae</taxon>
        <taxon>Irpex</taxon>
    </lineage>
</organism>
<gene>
    <name evidence="1" type="ORF">BDY19DRAFT_305187</name>
</gene>
<keyword evidence="2" id="KW-1185">Reference proteome</keyword>
<reference evidence="1" key="1">
    <citation type="journal article" date="2021" name="Environ. Microbiol.">
        <title>Gene family expansions and transcriptome signatures uncover fungal adaptations to wood decay.</title>
        <authorList>
            <person name="Hage H."/>
            <person name="Miyauchi S."/>
            <person name="Viragh M."/>
            <person name="Drula E."/>
            <person name="Min B."/>
            <person name="Chaduli D."/>
            <person name="Navarro D."/>
            <person name="Favel A."/>
            <person name="Norest M."/>
            <person name="Lesage-Meessen L."/>
            <person name="Balint B."/>
            <person name="Merenyi Z."/>
            <person name="de Eugenio L."/>
            <person name="Morin E."/>
            <person name="Martinez A.T."/>
            <person name="Baldrian P."/>
            <person name="Stursova M."/>
            <person name="Martinez M.J."/>
            <person name="Novotny C."/>
            <person name="Magnuson J.K."/>
            <person name="Spatafora J.W."/>
            <person name="Maurice S."/>
            <person name="Pangilinan J."/>
            <person name="Andreopoulos W."/>
            <person name="LaButti K."/>
            <person name="Hundley H."/>
            <person name="Na H."/>
            <person name="Kuo A."/>
            <person name="Barry K."/>
            <person name="Lipzen A."/>
            <person name="Henrissat B."/>
            <person name="Riley R."/>
            <person name="Ahrendt S."/>
            <person name="Nagy L.G."/>
            <person name="Grigoriev I.V."/>
            <person name="Martin F."/>
            <person name="Rosso M.N."/>
        </authorList>
    </citation>
    <scope>NUCLEOTIDE SEQUENCE</scope>
    <source>
        <strain evidence="1">CBS 384.51</strain>
    </source>
</reference>
<evidence type="ECO:0000313" key="1">
    <source>
        <dbReference type="EMBL" id="KAI0087165.1"/>
    </source>
</evidence>